<organism evidence="1 2">
    <name type="scientific">Nocardioides taihuensis</name>
    <dbReference type="NCBI Taxonomy" id="1835606"/>
    <lineage>
        <taxon>Bacteria</taxon>
        <taxon>Bacillati</taxon>
        <taxon>Actinomycetota</taxon>
        <taxon>Actinomycetes</taxon>
        <taxon>Propionibacteriales</taxon>
        <taxon>Nocardioidaceae</taxon>
        <taxon>Nocardioides</taxon>
    </lineage>
</organism>
<gene>
    <name evidence="1" type="ORF">ACFPGP_10610</name>
</gene>
<comment type="caution">
    <text evidence="1">The sequence shown here is derived from an EMBL/GenBank/DDBJ whole genome shotgun (WGS) entry which is preliminary data.</text>
</comment>
<sequence length="168" mass="18162">MPVAVLGLVVSLAMIGWLWRHPGVFEPSPELAWGYGHQPVDRVLYFGLSAPANTRDGEQVTVNQLAPRVTTNTSGATFSFFACTLAPTATGPVAAVRDVNVPCAEVRRLDPGATFETGPDRQLVMSVQPTRPGRVELSGVSLDYGQGWQRGSAWFGTRVAIESVRPRR</sequence>
<dbReference type="RefSeq" id="WP_378589889.1">
    <property type="nucleotide sequence ID" value="NZ_JBHSKD010000009.1"/>
</dbReference>
<dbReference type="Proteomes" id="UP001596087">
    <property type="component" value="Unassembled WGS sequence"/>
</dbReference>
<protein>
    <submittedName>
        <fullName evidence="1">Uncharacterized protein</fullName>
    </submittedName>
</protein>
<dbReference type="EMBL" id="JBHSKD010000009">
    <property type="protein sequence ID" value="MFC5177125.1"/>
    <property type="molecule type" value="Genomic_DNA"/>
</dbReference>
<keyword evidence="2" id="KW-1185">Reference proteome</keyword>
<evidence type="ECO:0000313" key="1">
    <source>
        <dbReference type="EMBL" id="MFC5177125.1"/>
    </source>
</evidence>
<proteinExistence type="predicted"/>
<name>A0ABW0BIM1_9ACTN</name>
<accession>A0ABW0BIM1</accession>
<evidence type="ECO:0000313" key="2">
    <source>
        <dbReference type="Proteomes" id="UP001596087"/>
    </source>
</evidence>
<reference evidence="2" key="1">
    <citation type="journal article" date="2019" name="Int. J. Syst. Evol. Microbiol.">
        <title>The Global Catalogue of Microorganisms (GCM) 10K type strain sequencing project: providing services to taxonomists for standard genome sequencing and annotation.</title>
        <authorList>
            <consortium name="The Broad Institute Genomics Platform"/>
            <consortium name="The Broad Institute Genome Sequencing Center for Infectious Disease"/>
            <person name="Wu L."/>
            <person name="Ma J."/>
        </authorList>
    </citation>
    <scope>NUCLEOTIDE SEQUENCE [LARGE SCALE GENOMIC DNA]</scope>
    <source>
        <strain evidence="2">DFY41</strain>
    </source>
</reference>